<keyword evidence="3" id="KW-1185">Reference proteome</keyword>
<evidence type="ECO:0000313" key="2">
    <source>
        <dbReference type="EMBL" id="MBB3105412.1"/>
    </source>
</evidence>
<dbReference type="Proteomes" id="UP000549250">
    <property type="component" value="Unassembled WGS sequence"/>
</dbReference>
<organism evidence="2 3">
    <name type="scientific">Azomonas macrocytogenes</name>
    <name type="common">Azotobacter macrocytogenes</name>
    <dbReference type="NCBI Taxonomy" id="69962"/>
    <lineage>
        <taxon>Bacteria</taxon>
        <taxon>Pseudomonadati</taxon>
        <taxon>Pseudomonadota</taxon>
        <taxon>Gammaproteobacteria</taxon>
        <taxon>Pseudomonadales</taxon>
        <taxon>Pseudomonadaceae</taxon>
        <taxon>Azomonas</taxon>
    </lineage>
</organism>
<evidence type="ECO:0000313" key="3">
    <source>
        <dbReference type="Proteomes" id="UP000549250"/>
    </source>
</evidence>
<dbReference type="Pfam" id="PF05598">
    <property type="entry name" value="DUF772"/>
    <property type="match status" value="1"/>
</dbReference>
<accession>A0A839T7G8</accession>
<dbReference type="EMBL" id="JACHXI010000042">
    <property type="protein sequence ID" value="MBB3105412.1"/>
    <property type="molecule type" value="Genomic_DNA"/>
</dbReference>
<sequence>MDHLLRKIARHIDTEHLLCADNGHPALDPVALFKILFIG</sequence>
<protein>
    <recommendedName>
        <fullName evidence="1">Transposase InsH N-terminal domain-containing protein</fullName>
    </recommendedName>
</protein>
<proteinExistence type="predicted"/>
<reference evidence="2 3" key="1">
    <citation type="submission" date="2020-08" db="EMBL/GenBank/DDBJ databases">
        <title>Genomic Encyclopedia of Type Strains, Phase III (KMG-III): the genomes of soil and plant-associated and newly described type strains.</title>
        <authorList>
            <person name="Whitman W."/>
        </authorList>
    </citation>
    <scope>NUCLEOTIDE SEQUENCE [LARGE SCALE GENOMIC DNA]</scope>
    <source>
        <strain evidence="2 3">CECT 4462</strain>
    </source>
</reference>
<evidence type="ECO:0000259" key="1">
    <source>
        <dbReference type="Pfam" id="PF05598"/>
    </source>
</evidence>
<comment type="caution">
    <text evidence="2">The sequence shown here is derived from an EMBL/GenBank/DDBJ whole genome shotgun (WGS) entry which is preliminary data.</text>
</comment>
<name>A0A839T7G8_AZOMA</name>
<gene>
    <name evidence="2" type="ORF">FHR87_003850</name>
</gene>
<dbReference type="AlphaFoldDB" id="A0A839T7G8"/>
<dbReference type="InterPro" id="IPR008490">
    <property type="entry name" value="Transposase_InsH_N"/>
</dbReference>
<feature type="domain" description="Transposase InsH N-terminal" evidence="1">
    <location>
        <begin position="2"/>
        <end position="39"/>
    </location>
</feature>